<reference evidence="1" key="1">
    <citation type="journal article" date="2014" name="Int. J. Syst. Evol. Microbiol.">
        <title>Complete genome sequence of Corynebacterium casei LMG S-19264T (=DSM 44701T), isolated from a smear-ripened cheese.</title>
        <authorList>
            <consortium name="US DOE Joint Genome Institute (JGI-PGF)"/>
            <person name="Walter F."/>
            <person name="Albersmeier A."/>
            <person name="Kalinowski J."/>
            <person name="Ruckert C."/>
        </authorList>
    </citation>
    <scope>NUCLEOTIDE SEQUENCE</scope>
    <source>
        <strain evidence="1">JCM 4714</strain>
    </source>
</reference>
<dbReference type="InterPro" id="IPR011010">
    <property type="entry name" value="DNA_brk_join_enz"/>
</dbReference>
<dbReference type="AlphaFoldDB" id="A0A918YQZ2"/>
<sequence>MTRISRLSTDDVQHEDGNVLVRLGDPSSTVPAPFDRMLLDYLGPRPNTRTATNPEARWLFPGRRAEQPMTPEALAPRLRNLGFPTRPGRTVAIRQLVLQAPAPVIARMLGYNDDHTTRIAEEAGGTWRHYAPDDHWR</sequence>
<accession>A0A918YQZ2</accession>
<organism evidence="1 2">
    <name type="scientific">Streptomyces alanosinicus</name>
    <dbReference type="NCBI Taxonomy" id="68171"/>
    <lineage>
        <taxon>Bacteria</taxon>
        <taxon>Bacillati</taxon>
        <taxon>Actinomycetota</taxon>
        <taxon>Actinomycetes</taxon>
        <taxon>Kitasatosporales</taxon>
        <taxon>Streptomycetaceae</taxon>
        <taxon>Streptomyces</taxon>
    </lineage>
</organism>
<reference evidence="1" key="2">
    <citation type="submission" date="2020-09" db="EMBL/GenBank/DDBJ databases">
        <authorList>
            <person name="Sun Q."/>
            <person name="Ohkuma M."/>
        </authorList>
    </citation>
    <scope>NUCLEOTIDE SEQUENCE</scope>
    <source>
        <strain evidence="1">JCM 4714</strain>
    </source>
</reference>
<protein>
    <submittedName>
        <fullName evidence="1">Uncharacterized protein</fullName>
    </submittedName>
</protein>
<evidence type="ECO:0000313" key="1">
    <source>
        <dbReference type="EMBL" id="GHE13316.1"/>
    </source>
</evidence>
<dbReference type="EMBL" id="BMVG01000040">
    <property type="protein sequence ID" value="GHE13316.1"/>
    <property type="molecule type" value="Genomic_DNA"/>
</dbReference>
<dbReference type="GO" id="GO:0003677">
    <property type="term" value="F:DNA binding"/>
    <property type="evidence" value="ECO:0007669"/>
    <property type="project" value="InterPro"/>
</dbReference>
<proteinExistence type="predicted"/>
<dbReference type="Proteomes" id="UP000655443">
    <property type="component" value="Unassembled WGS sequence"/>
</dbReference>
<name>A0A918YQZ2_9ACTN</name>
<comment type="caution">
    <text evidence="1">The sequence shown here is derived from an EMBL/GenBank/DDBJ whole genome shotgun (WGS) entry which is preliminary data.</text>
</comment>
<dbReference type="SUPFAM" id="SSF56349">
    <property type="entry name" value="DNA breaking-rejoining enzymes"/>
    <property type="match status" value="1"/>
</dbReference>
<gene>
    <name evidence="1" type="ORF">GCM10010339_79850</name>
</gene>
<keyword evidence="2" id="KW-1185">Reference proteome</keyword>
<evidence type="ECO:0000313" key="2">
    <source>
        <dbReference type="Proteomes" id="UP000655443"/>
    </source>
</evidence>